<evidence type="ECO:0000313" key="1">
    <source>
        <dbReference type="EMBL" id="EFN62529.1"/>
    </source>
</evidence>
<name>E2AVL3_CAMFO</name>
<organism evidence="2">
    <name type="scientific">Camponotus floridanus</name>
    <name type="common">Florida carpenter ant</name>
    <dbReference type="NCBI Taxonomy" id="104421"/>
    <lineage>
        <taxon>Eukaryota</taxon>
        <taxon>Metazoa</taxon>
        <taxon>Ecdysozoa</taxon>
        <taxon>Arthropoda</taxon>
        <taxon>Hexapoda</taxon>
        <taxon>Insecta</taxon>
        <taxon>Pterygota</taxon>
        <taxon>Neoptera</taxon>
        <taxon>Endopterygota</taxon>
        <taxon>Hymenoptera</taxon>
        <taxon>Apocrita</taxon>
        <taxon>Aculeata</taxon>
        <taxon>Formicoidea</taxon>
        <taxon>Formicidae</taxon>
        <taxon>Formicinae</taxon>
        <taxon>Camponotus</taxon>
    </lineage>
</organism>
<dbReference type="AlphaFoldDB" id="E2AVL3"/>
<reference evidence="1 2" key="1">
    <citation type="journal article" date="2010" name="Science">
        <title>Genomic comparison of the ants Camponotus floridanus and Harpegnathos saltator.</title>
        <authorList>
            <person name="Bonasio R."/>
            <person name="Zhang G."/>
            <person name="Ye C."/>
            <person name="Mutti N.S."/>
            <person name="Fang X."/>
            <person name="Qin N."/>
            <person name="Donahue G."/>
            <person name="Yang P."/>
            <person name="Li Q."/>
            <person name="Li C."/>
            <person name="Zhang P."/>
            <person name="Huang Z."/>
            <person name="Berger S.L."/>
            <person name="Reinberg D."/>
            <person name="Wang J."/>
            <person name="Liebig J."/>
        </authorList>
    </citation>
    <scope>NUCLEOTIDE SEQUENCE [LARGE SCALE GENOMIC DNA]</scope>
    <source>
        <strain evidence="2">C129</strain>
    </source>
</reference>
<accession>E2AVL3</accession>
<keyword evidence="2" id="KW-1185">Reference proteome</keyword>
<dbReference type="InParanoid" id="E2AVL3"/>
<proteinExistence type="predicted"/>
<sequence>MTVSTRNLFESKSNIINFGVVKQWKNRPARLRFSETLRFTGIIICGLWLSEHSPALLTSAHRAYSNRTHFQLPERTPGVTLSDITHYATVDGNGGGSNTTNAVNEGLRTKFTNIIVDISHLIKFAIYTGLTHHVIKTRRDVTRAAAASQLPVQHG</sequence>
<protein>
    <submittedName>
        <fullName evidence="1">Uncharacterized protein</fullName>
    </submittedName>
</protein>
<evidence type="ECO:0000313" key="2">
    <source>
        <dbReference type="Proteomes" id="UP000000311"/>
    </source>
</evidence>
<dbReference type="Proteomes" id="UP000000311">
    <property type="component" value="Unassembled WGS sequence"/>
</dbReference>
<gene>
    <name evidence="1" type="ORF">EAG_13844</name>
</gene>
<dbReference type="EMBL" id="GL443122">
    <property type="protein sequence ID" value="EFN62529.1"/>
    <property type="molecule type" value="Genomic_DNA"/>
</dbReference>